<gene>
    <name evidence="2" type="ORF">HBE96_22615</name>
</gene>
<dbReference type="RefSeq" id="WP_169299962.1">
    <property type="nucleotide sequence ID" value="NZ_JABBNI010000065.1"/>
</dbReference>
<feature type="non-terminal residue" evidence="2">
    <location>
        <position position="103"/>
    </location>
</feature>
<reference evidence="2 3" key="2">
    <citation type="submission" date="2020-06" db="EMBL/GenBank/DDBJ databases">
        <title>Complete Genome Sequence of Clostridium muelleri sp. nov. P21T, an Acid-Alcohol Producing Acetogen Isolated from Old Hay.</title>
        <authorList>
            <person name="Duncan K.E."/>
            <person name="Tanner R.S."/>
        </authorList>
    </citation>
    <scope>NUCLEOTIDE SEQUENCE [LARGE SCALE GENOMIC DNA]</scope>
    <source>
        <strain evidence="2 3">P21</strain>
    </source>
</reference>
<reference evidence="2 3" key="1">
    <citation type="submission" date="2020-04" db="EMBL/GenBank/DDBJ databases">
        <authorList>
            <person name="Doyle D.A."/>
        </authorList>
    </citation>
    <scope>NUCLEOTIDE SEQUENCE [LARGE SCALE GENOMIC DNA]</scope>
    <source>
        <strain evidence="2 3">P21</strain>
    </source>
</reference>
<comment type="caution">
    <text evidence="2">The sequence shown here is derived from an EMBL/GenBank/DDBJ whole genome shotgun (WGS) entry which is preliminary data.</text>
</comment>
<sequence>MLYYIIAVLAAILLIISIYVLRNKNKQDESNIMDDVPTMNANKEELQRHAVEISSYSSVIKKSNCRRRIMKSLDISYKKILKGYEYIDKKVNNNKHVIQAAEW</sequence>
<accession>A0A7Y0EKX1</accession>
<organism evidence="2 3">
    <name type="scientific">Clostridium muellerianum</name>
    <dbReference type="NCBI Taxonomy" id="2716538"/>
    <lineage>
        <taxon>Bacteria</taxon>
        <taxon>Bacillati</taxon>
        <taxon>Bacillota</taxon>
        <taxon>Clostridia</taxon>
        <taxon>Eubacteriales</taxon>
        <taxon>Clostridiaceae</taxon>
        <taxon>Clostridium</taxon>
    </lineage>
</organism>
<proteinExistence type="predicted"/>
<name>A0A7Y0EKX1_9CLOT</name>
<dbReference type="AlphaFoldDB" id="A0A7Y0EKX1"/>
<evidence type="ECO:0000313" key="2">
    <source>
        <dbReference type="EMBL" id="NMM65374.1"/>
    </source>
</evidence>
<feature type="transmembrane region" description="Helical" evidence="1">
    <location>
        <begin position="6"/>
        <end position="22"/>
    </location>
</feature>
<keyword evidence="1" id="KW-0812">Transmembrane</keyword>
<keyword evidence="1" id="KW-0472">Membrane</keyword>
<keyword evidence="1" id="KW-1133">Transmembrane helix</keyword>
<evidence type="ECO:0000256" key="1">
    <source>
        <dbReference type="SAM" id="Phobius"/>
    </source>
</evidence>
<keyword evidence="3" id="KW-1185">Reference proteome</keyword>
<protein>
    <submittedName>
        <fullName evidence="2">Uncharacterized protein</fullName>
    </submittedName>
</protein>
<dbReference type="EMBL" id="JABBNI010000065">
    <property type="protein sequence ID" value="NMM65374.1"/>
    <property type="molecule type" value="Genomic_DNA"/>
</dbReference>
<evidence type="ECO:0000313" key="3">
    <source>
        <dbReference type="Proteomes" id="UP000537131"/>
    </source>
</evidence>
<dbReference type="Proteomes" id="UP000537131">
    <property type="component" value="Unassembled WGS sequence"/>
</dbReference>